<proteinExistence type="predicted"/>
<accession>A0A8S5M9Q6</accession>
<dbReference type="EMBL" id="BK014855">
    <property type="protein sequence ID" value="DAD78956.1"/>
    <property type="molecule type" value="Genomic_DNA"/>
</dbReference>
<organism evidence="1">
    <name type="scientific">Siphoviridae sp. ctv4j104</name>
    <dbReference type="NCBI Taxonomy" id="2826510"/>
    <lineage>
        <taxon>Viruses</taxon>
        <taxon>Duplodnaviria</taxon>
        <taxon>Heunggongvirae</taxon>
        <taxon>Uroviricota</taxon>
        <taxon>Caudoviricetes</taxon>
    </lineage>
</organism>
<name>A0A8S5M9Q6_9CAUD</name>
<protein>
    <submittedName>
        <fullName evidence="1">Uncharacterized protein</fullName>
    </submittedName>
</protein>
<evidence type="ECO:0000313" key="1">
    <source>
        <dbReference type="EMBL" id="DAD78956.1"/>
    </source>
</evidence>
<reference evidence="1" key="1">
    <citation type="journal article" date="2021" name="Proc. Natl. Acad. Sci. U.S.A.">
        <title>A Catalog of Tens of Thousands of Viruses from Human Metagenomes Reveals Hidden Associations with Chronic Diseases.</title>
        <authorList>
            <person name="Tisza M.J."/>
            <person name="Buck C.B."/>
        </authorList>
    </citation>
    <scope>NUCLEOTIDE SEQUENCE</scope>
    <source>
        <strain evidence="1">Ctv4j104</strain>
    </source>
</reference>
<sequence>MERQPAQSDYSRALLQTLLQRCREELRGADDILMRGGVLAIRTAYRYAFYNDTYFLIDGAVREIDPNLTVNTDDPYNPEINIDTHGTPVEGETGETLADDPCLCVGDILLSTGDIRKLLSYDYILDTLYDAYCGTSTYVADITNSIEKVLG</sequence>